<evidence type="ECO:0000256" key="3">
    <source>
        <dbReference type="ARBA" id="ARBA00023098"/>
    </source>
</evidence>
<accession>A0A2T3NB09</accession>
<reference evidence="5 6" key="1">
    <citation type="submission" date="2018-01" db="EMBL/GenBank/DDBJ databases">
        <title>Whole genome sequencing of Histamine producing bacteria.</title>
        <authorList>
            <person name="Butler K."/>
        </authorList>
    </citation>
    <scope>NUCLEOTIDE SEQUENCE [LARGE SCALE GENOMIC DNA]</scope>
    <source>
        <strain evidence="5 6">DSM 100436</strain>
    </source>
</reference>
<sequence>MNFLAHLHLAEQCNSHLAGNLLADFVRGDPYQQYPKHVADGIKLHRFVDSYIDSLPEVRECRQLFVPETRRVSGIALDITWDHFLARHWAQYHPSPLHQFVANARQEVEQYNDNLPESYQLTMARMWQQQWLLQYQHPETITQALTRMAQRRPRLAKLAHCPADITRCYRELEQYFSIIYPQVEQAARQFSSEQ</sequence>
<protein>
    <submittedName>
        <fullName evidence="5">DUF479 domain-containing protein</fullName>
    </submittedName>
</protein>
<dbReference type="Proteomes" id="UP000241771">
    <property type="component" value="Unassembled WGS sequence"/>
</dbReference>
<dbReference type="GO" id="GO:0008770">
    <property type="term" value="F:[acyl-carrier-protein] phosphodiesterase activity"/>
    <property type="evidence" value="ECO:0007669"/>
    <property type="project" value="InterPro"/>
</dbReference>
<dbReference type="PANTHER" id="PTHR38764:SF1">
    <property type="entry name" value="ACYL CARRIER PROTEIN PHOSPHODIESTERASE"/>
    <property type="match status" value="1"/>
</dbReference>
<evidence type="ECO:0000256" key="2">
    <source>
        <dbReference type="ARBA" id="ARBA00022801"/>
    </source>
</evidence>
<keyword evidence="4" id="KW-0275">Fatty acid biosynthesis</keyword>
<keyword evidence="1" id="KW-0444">Lipid biosynthesis</keyword>
<keyword evidence="3" id="KW-0443">Lipid metabolism</keyword>
<gene>
    <name evidence="5" type="ORF">C9I98_24515</name>
</gene>
<organism evidence="5 6">
    <name type="scientific">Photobacterium sanctipauli</name>
    <dbReference type="NCBI Taxonomy" id="1342794"/>
    <lineage>
        <taxon>Bacteria</taxon>
        <taxon>Pseudomonadati</taxon>
        <taxon>Pseudomonadota</taxon>
        <taxon>Gammaproteobacteria</taxon>
        <taxon>Vibrionales</taxon>
        <taxon>Vibrionaceae</taxon>
        <taxon>Photobacterium</taxon>
    </lineage>
</organism>
<dbReference type="AlphaFoldDB" id="A0A2T3NB09"/>
<proteinExistence type="predicted"/>
<dbReference type="InterPro" id="IPR007431">
    <property type="entry name" value="ACP_PD"/>
</dbReference>
<keyword evidence="4" id="KW-0276">Fatty acid metabolism</keyword>
<keyword evidence="2" id="KW-0378">Hydrolase</keyword>
<comment type="caution">
    <text evidence="5">The sequence shown here is derived from an EMBL/GenBank/DDBJ whole genome shotgun (WGS) entry which is preliminary data.</text>
</comment>
<evidence type="ECO:0000256" key="1">
    <source>
        <dbReference type="ARBA" id="ARBA00022516"/>
    </source>
</evidence>
<dbReference type="GO" id="GO:0006633">
    <property type="term" value="P:fatty acid biosynthetic process"/>
    <property type="evidence" value="ECO:0007669"/>
    <property type="project" value="UniProtKB-KW"/>
</dbReference>
<name>A0A2T3NB09_9GAMM</name>
<dbReference type="PIRSF" id="PIRSF011489">
    <property type="entry name" value="DUF479"/>
    <property type="match status" value="1"/>
</dbReference>
<dbReference type="EMBL" id="PYMA01000025">
    <property type="protein sequence ID" value="PSW11025.1"/>
    <property type="molecule type" value="Genomic_DNA"/>
</dbReference>
<dbReference type="PANTHER" id="PTHR38764">
    <property type="entry name" value="ACYL CARRIER PROTEIN PHOSPHODIESTERASE"/>
    <property type="match status" value="1"/>
</dbReference>
<keyword evidence="6" id="KW-1185">Reference proteome</keyword>
<evidence type="ECO:0000313" key="5">
    <source>
        <dbReference type="EMBL" id="PSW11025.1"/>
    </source>
</evidence>
<evidence type="ECO:0000313" key="6">
    <source>
        <dbReference type="Proteomes" id="UP000241771"/>
    </source>
</evidence>
<evidence type="ECO:0000256" key="4">
    <source>
        <dbReference type="ARBA" id="ARBA00023160"/>
    </source>
</evidence>
<dbReference type="Pfam" id="PF04336">
    <property type="entry name" value="ACP_PD"/>
    <property type="match status" value="1"/>
</dbReference>
<dbReference type="RefSeq" id="WP_107272597.1">
    <property type="nucleotide sequence ID" value="NZ_PYMA01000025.1"/>
</dbReference>